<evidence type="ECO:0000313" key="2">
    <source>
        <dbReference type="Proteomes" id="UP000680865"/>
    </source>
</evidence>
<comment type="caution">
    <text evidence="1">The sequence shown here is derived from an EMBL/GenBank/DDBJ whole genome shotgun (WGS) entry which is preliminary data.</text>
</comment>
<dbReference type="Proteomes" id="UP000680865">
    <property type="component" value="Unassembled WGS sequence"/>
</dbReference>
<proteinExistence type="predicted"/>
<keyword evidence="2" id="KW-1185">Reference proteome</keyword>
<sequence>MVVRKPGGVFCVEGQWEDDLTERGSVLPTLELLERLGSIRFIHRDTATIEELHYYLDTWLSQKYKDYKVGFFALHGQPSQLCLTAKTTVELDEIGAWMSGRCAGRTLYFGSCSVLRASDRVLQEFLHETKAAMLCGFTKAIDWVESAAFETVVLNALVNGGRIDSVERLVRSTRWAALAEHLGFRCVYANGRIG</sequence>
<dbReference type="EMBL" id="BOQP01000017">
    <property type="protein sequence ID" value="GIM73436.1"/>
    <property type="molecule type" value="Genomic_DNA"/>
</dbReference>
<organism evidence="1 2">
    <name type="scientific">Winogradskya consettensis</name>
    <dbReference type="NCBI Taxonomy" id="113560"/>
    <lineage>
        <taxon>Bacteria</taxon>
        <taxon>Bacillati</taxon>
        <taxon>Actinomycetota</taxon>
        <taxon>Actinomycetes</taxon>
        <taxon>Micromonosporales</taxon>
        <taxon>Micromonosporaceae</taxon>
        <taxon>Winogradskya</taxon>
    </lineage>
</organism>
<accession>A0A919VR88</accession>
<dbReference type="AlphaFoldDB" id="A0A919VR88"/>
<name>A0A919VR88_9ACTN</name>
<gene>
    <name evidence="1" type="ORF">Aco04nite_35240</name>
</gene>
<dbReference type="InterPro" id="IPR046584">
    <property type="entry name" value="DUF6642"/>
</dbReference>
<reference evidence="1" key="1">
    <citation type="submission" date="2021-03" db="EMBL/GenBank/DDBJ databases">
        <title>Whole genome shotgun sequence of Actinoplanes consettensis NBRC 14913.</title>
        <authorList>
            <person name="Komaki H."/>
            <person name="Tamura T."/>
        </authorList>
    </citation>
    <scope>NUCLEOTIDE SEQUENCE</scope>
    <source>
        <strain evidence="1">NBRC 14913</strain>
    </source>
</reference>
<dbReference type="Pfam" id="PF20347">
    <property type="entry name" value="DUF6642"/>
    <property type="match status" value="1"/>
</dbReference>
<evidence type="ECO:0000313" key="1">
    <source>
        <dbReference type="EMBL" id="GIM73436.1"/>
    </source>
</evidence>
<protein>
    <submittedName>
        <fullName evidence="1">Uncharacterized protein</fullName>
    </submittedName>
</protein>